<dbReference type="SMART" id="SM00471">
    <property type="entry name" value="HDc"/>
    <property type="match status" value="1"/>
</dbReference>
<dbReference type="PROSITE" id="PS51832">
    <property type="entry name" value="HD_GYP"/>
    <property type="match status" value="1"/>
</dbReference>
<dbReference type="PANTHER" id="PTHR43155:SF2">
    <property type="entry name" value="CYCLIC DI-GMP PHOSPHODIESTERASE PA4108"/>
    <property type="match status" value="1"/>
</dbReference>
<dbReference type="Gene3D" id="1.10.3210.10">
    <property type="entry name" value="Hypothetical protein af1432"/>
    <property type="match status" value="1"/>
</dbReference>
<keyword evidence="1" id="KW-0812">Transmembrane</keyword>
<protein>
    <recommendedName>
        <fullName evidence="2">HD-GYP domain-containing protein</fullName>
    </recommendedName>
</protein>
<proteinExistence type="predicted"/>
<feature type="transmembrane region" description="Helical" evidence="1">
    <location>
        <begin position="126"/>
        <end position="148"/>
    </location>
</feature>
<dbReference type="Proteomes" id="UP000282321">
    <property type="component" value="Unassembled WGS sequence"/>
</dbReference>
<evidence type="ECO:0000256" key="1">
    <source>
        <dbReference type="SAM" id="Phobius"/>
    </source>
</evidence>
<accession>A0A660S4I8</accession>
<dbReference type="PANTHER" id="PTHR43155">
    <property type="entry name" value="CYCLIC DI-GMP PHOSPHODIESTERASE PA4108-RELATED"/>
    <property type="match status" value="1"/>
</dbReference>
<sequence>MNLILKYVKRDLLKLYIVRGYWNFVMFNRVNLRYIYISLLFLISLSLIFISLQQFSFTNIAFILILFAFLLIVDYFDLFEGENIYFNAGLKIIIVFTYGWSMAALFSSLAMLLTYVLRKRDFDYHVLYLFSKEYITTAFSGWLFLRMFPTERIYIKPTNALIGASVFIVLFTISEFAINYIHNQFSHLKKQRDNLNWFERILFISLLSSLFSYISFFFWYNKDYSLLSGSILFSLFFVLLIYMQNKRKSQIEMTFQLASNINSILEDAKRSEGIDEITNFLFNNETLNALIKGYYCLIKNSQKQYERMNNFKYVELIDDIKKHQYSINKDMIENRYKDIMVINIRKKDIRGIICLVLQKSNDSLFSKKVNSYINDYSEYIFDNIQVKGKLEKDLAQTIEAIVSLMEARIPTLRGHSRRVSYYSYMLGKLMGIEREELENLKISGFLHDIGMINIPESILRKPYALSNNEFEIIKKHPITGYKLIKNIEHLKGVLPGILEHHERMNGSGYPYGIRGDKISVQGRIIAIADTLDAMLSKRAYRGSLTLDFTLKYLEKKRDTLYDKEITDIFIKGIREKHIRIIRRNDDIVF</sequence>
<feature type="transmembrane region" description="Helical" evidence="1">
    <location>
        <begin position="59"/>
        <end position="76"/>
    </location>
</feature>
<feature type="transmembrane region" description="Helical" evidence="1">
    <location>
        <begin position="88"/>
        <end position="114"/>
    </location>
</feature>
<feature type="transmembrane region" description="Helical" evidence="1">
    <location>
        <begin position="226"/>
        <end position="243"/>
    </location>
</feature>
<feature type="transmembrane region" description="Helical" evidence="1">
    <location>
        <begin position="160"/>
        <end position="181"/>
    </location>
</feature>
<dbReference type="SUPFAM" id="SSF109604">
    <property type="entry name" value="HD-domain/PDEase-like"/>
    <property type="match status" value="1"/>
</dbReference>
<dbReference type="AlphaFoldDB" id="A0A660S4I8"/>
<gene>
    <name evidence="3" type="ORF">DRP44_08410</name>
</gene>
<dbReference type="InterPro" id="IPR037522">
    <property type="entry name" value="HD_GYP_dom"/>
</dbReference>
<reference evidence="3 4" key="1">
    <citation type="submission" date="2018-06" db="EMBL/GenBank/DDBJ databases">
        <title>Extensive metabolic versatility and redundancy in microbially diverse, dynamic hydrothermal sediments.</title>
        <authorList>
            <person name="Dombrowski N."/>
            <person name="Teske A."/>
            <person name="Baker B.J."/>
        </authorList>
    </citation>
    <scope>NUCLEOTIDE SEQUENCE [LARGE SCALE GENOMIC DNA]</scope>
    <source>
        <strain evidence="3">B35_G9</strain>
    </source>
</reference>
<organism evidence="3 4">
    <name type="scientific">candidate division TA06 bacterium</name>
    <dbReference type="NCBI Taxonomy" id="2250710"/>
    <lineage>
        <taxon>Bacteria</taxon>
        <taxon>Bacteria division TA06</taxon>
    </lineage>
</organism>
<feature type="transmembrane region" description="Helical" evidence="1">
    <location>
        <begin position="34"/>
        <end position="52"/>
    </location>
</feature>
<evidence type="ECO:0000313" key="3">
    <source>
        <dbReference type="EMBL" id="RKX64370.1"/>
    </source>
</evidence>
<keyword evidence="1" id="KW-0472">Membrane</keyword>
<keyword evidence="1" id="KW-1133">Transmembrane helix</keyword>
<evidence type="ECO:0000259" key="2">
    <source>
        <dbReference type="PROSITE" id="PS51832"/>
    </source>
</evidence>
<name>A0A660S4I8_UNCT6</name>
<feature type="domain" description="HD-GYP" evidence="2">
    <location>
        <begin position="390"/>
        <end position="585"/>
    </location>
</feature>
<comment type="caution">
    <text evidence="3">The sequence shown here is derived from an EMBL/GenBank/DDBJ whole genome shotgun (WGS) entry which is preliminary data.</text>
</comment>
<evidence type="ECO:0000313" key="4">
    <source>
        <dbReference type="Proteomes" id="UP000282321"/>
    </source>
</evidence>
<feature type="transmembrane region" description="Helical" evidence="1">
    <location>
        <begin position="201"/>
        <end position="220"/>
    </location>
</feature>
<dbReference type="EMBL" id="QNBC01000168">
    <property type="protein sequence ID" value="RKX64370.1"/>
    <property type="molecule type" value="Genomic_DNA"/>
</dbReference>
<dbReference type="CDD" id="cd00077">
    <property type="entry name" value="HDc"/>
    <property type="match status" value="1"/>
</dbReference>
<dbReference type="Pfam" id="PF13487">
    <property type="entry name" value="HD_5"/>
    <property type="match status" value="1"/>
</dbReference>
<dbReference type="InterPro" id="IPR003607">
    <property type="entry name" value="HD/PDEase_dom"/>
</dbReference>